<dbReference type="RefSeq" id="WP_160676334.1">
    <property type="nucleotide sequence ID" value="NZ_WTYN01000002.1"/>
</dbReference>
<evidence type="ECO:0000313" key="1">
    <source>
        <dbReference type="EMBL" id="MXO63691.1"/>
    </source>
</evidence>
<dbReference type="Gene3D" id="3.90.1140.10">
    <property type="entry name" value="Cyclic phosphodiesterase"/>
    <property type="match status" value="1"/>
</dbReference>
<accession>A0A844YHT4</accession>
<dbReference type="Proteomes" id="UP000445582">
    <property type="component" value="Unassembled WGS sequence"/>
</dbReference>
<dbReference type="InterPro" id="IPR009097">
    <property type="entry name" value="Cyclic_Pdiesterase"/>
</dbReference>
<protein>
    <submittedName>
        <fullName evidence="1">2'-5' RNA ligase family protein</fullName>
    </submittedName>
</protein>
<dbReference type="OrthoDB" id="793003at2"/>
<name>A0A844YHT4_9SPHN</name>
<evidence type="ECO:0000313" key="2">
    <source>
        <dbReference type="Proteomes" id="UP000445582"/>
    </source>
</evidence>
<proteinExistence type="predicted"/>
<sequence length="178" mass="20090">MSGFNPERPPFVVTAALPPDIHAWADGLRKAHFPPERNFLQAHVTLFHSLLPSLFDELQTVLPGFAAEYAAPHAAITGLMNMGRGTAIAVESQQMLSIRQAIADRFHGTLTSQDQHKPRLHITVQNKVSPDDAKTLQRELEPQVERREFAFPALELHIYRGGPWEFVKRWAFRGKQHG</sequence>
<dbReference type="GO" id="GO:0016874">
    <property type="term" value="F:ligase activity"/>
    <property type="evidence" value="ECO:0007669"/>
    <property type="project" value="UniProtKB-KW"/>
</dbReference>
<gene>
    <name evidence="1" type="ORF">GRI48_11775</name>
</gene>
<organism evidence="1 2">
    <name type="scientific">Qipengyuania oceanensis</name>
    <dbReference type="NCBI Taxonomy" id="1463597"/>
    <lineage>
        <taxon>Bacteria</taxon>
        <taxon>Pseudomonadati</taxon>
        <taxon>Pseudomonadota</taxon>
        <taxon>Alphaproteobacteria</taxon>
        <taxon>Sphingomonadales</taxon>
        <taxon>Erythrobacteraceae</taxon>
        <taxon>Qipengyuania</taxon>
    </lineage>
</organism>
<reference evidence="1 2" key="1">
    <citation type="submission" date="2019-12" db="EMBL/GenBank/DDBJ databases">
        <title>Genomic-based taxomic classification of the family Erythrobacteraceae.</title>
        <authorList>
            <person name="Xu L."/>
        </authorList>
    </citation>
    <scope>NUCLEOTIDE SEQUENCE [LARGE SCALE GENOMIC DNA]</scope>
    <source>
        <strain evidence="1 2">MCCC 1A09965</strain>
    </source>
</reference>
<dbReference type="AlphaFoldDB" id="A0A844YHT4"/>
<keyword evidence="1" id="KW-0436">Ligase</keyword>
<keyword evidence="2" id="KW-1185">Reference proteome</keyword>
<dbReference type="EMBL" id="WTYN01000002">
    <property type="protein sequence ID" value="MXO63691.1"/>
    <property type="molecule type" value="Genomic_DNA"/>
</dbReference>
<dbReference type="Pfam" id="PF13563">
    <property type="entry name" value="2_5_RNA_ligase2"/>
    <property type="match status" value="1"/>
</dbReference>
<dbReference type="SUPFAM" id="SSF55144">
    <property type="entry name" value="LigT-like"/>
    <property type="match status" value="1"/>
</dbReference>
<comment type="caution">
    <text evidence="1">The sequence shown here is derived from an EMBL/GenBank/DDBJ whole genome shotgun (WGS) entry which is preliminary data.</text>
</comment>